<dbReference type="EMBL" id="JPRD01000028">
    <property type="protein sequence ID" value="KIF51840.1"/>
    <property type="molecule type" value="Genomic_DNA"/>
</dbReference>
<keyword evidence="1" id="KW-1133">Transmembrane helix</keyword>
<dbReference type="PATRIC" id="fig|1229493.5.peg.2538"/>
<evidence type="ECO:0000256" key="1">
    <source>
        <dbReference type="SAM" id="Phobius"/>
    </source>
</evidence>
<reference evidence="3 4" key="1">
    <citation type="submission" date="2014-07" db="EMBL/GenBank/DDBJ databases">
        <title>Unique and conserved regions in Vibrio harveyi and related species in comparison with the shrimp pathogen Vibrio harveyi CAIM 1792.</title>
        <authorList>
            <person name="Espinoza-Valles I."/>
            <person name="Vora G."/>
            <person name="Leekitcharoenphon P."/>
            <person name="Ussery D."/>
            <person name="Hoj L."/>
            <person name="Gomez-Gil B."/>
        </authorList>
    </citation>
    <scope>NUCLEOTIDE SEQUENCE [LARGE SCALE GENOMIC DNA]</scope>
    <source>
        <strain evidence="4">CAIM 1854 / LMG 25443</strain>
    </source>
</reference>
<dbReference type="InterPro" id="IPR001633">
    <property type="entry name" value="EAL_dom"/>
</dbReference>
<dbReference type="Gene3D" id="3.20.20.450">
    <property type="entry name" value="EAL domain"/>
    <property type="match status" value="1"/>
</dbReference>
<protein>
    <submittedName>
        <fullName evidence="3">Diguanylate phosphodiesterase</fullName>
    </submittedName>
</protein>
<evidence type="ECO:0000313" key="3">
    <source>
        <dbReference type="EMBL" id="KIF51840.1"/>
    </source>
</evidence>
<feature type="transmembrane region" description="Helical" evidence="1">
    <location>
        <begin position="129"/>
        <end position="153"/>
    </location>
</feature>
<comment type="caution">
    <text evidence="3">The sequence shown here is derived from an EMBL/GenBank/DDBJ whole genome shotgun (WGS) entry which is preliminary data.</text>
</comment>
<evidence type="ECO:0000259" key="2">
    <source>
        <dbReference type="PROSITE" id="PS50883"/>
    </source>
</evidence>
<feature type="transmembrane region" description="Helical" evidence="1">
    <location>
        <begin position="68"/>
        <end position="86"/>
    </location>
</feature>
<dbReference type="CDD" id="cd01948">
    <property type="entry name" value="EAL"/>
    <property type="match status" value="1"/>
</dbReference>
<dbReference type="SMART" id="SM00052">
    <property type="entry name" value="EAL"/>
    <property type="match status" value="1"/>
</dbReference>
<dbReference type="Proteomes" id="UP000031586">
    <property type="component" value="Unassembled WGS sequence"/>
</dbReference>
<gene>
    <name evidence="3" type="ORF">H735_16940</name>
</gene>
<dbReference type="PANTHER" id="PTHR33121">
    <property type="entry name" value="CYCLIC DI-GMP PHOSPHODIESTERASE PDEF"/>
    <property type="match status" value="1"/>
</dbReference>
<dbReference type="InterPro" id="IPR050706">
    <property type="entry name" value="Cyclic-di-GMP_PDE-like"/>
</dbReference>
<dbReference type="GO" id="GO:0071111">
    <property type="term" value="F:cyclic-guanylate-specific phosphodiesterase activity"/>
    <property type="evidence" value="ECO:0007669"/>
    <property type="project" value="InterPro"/>
</dbReference>
<dbReference type="PROSITE" id="PS50883">
    <property type="entry name" value="EAL"/>
    <property type="match status" value="1"/>
</dbReference>
<dbReference type="RefSeq" id="WP_020197304.1">
    <property type="nucleotide sequence ID" value="NZ_BAOH01000112.1"/>
</dbReference>
<sequence>MSVSGFEQINPLLDYKNKKWWQFLGIQILIFCAIQVSYSLSNFYVIAQDRVHVLSFTAAFVVTVTLRYSWRVLPTIVAGLLFYYGFFSKRPWEMAVLFSVLLPALPLLFCQLYRAALKRVAAYNFTVKLGYYAAFIGILYPIANTALLMLISVMLGGSSDFSFEFVAYSVLSAILTQMVLTPLLSLGLSYVLDGENAPYIKLDRAMMAAYSNPLHYRLWLMVCALFLVAGISAQNPLTLNTLSLMLLCLVGMGLGKFGLLRPMLIGAATLLVCVENIISRYNLGFISREQVYAMLLVLFVLTMLTFMLGAHTIKNYVTTRNAIRKERIDSFTGLYNLAQLKEDVATQTHATLIYIDLEPTLSKLNGLGHQGRAQLMKQLSQYLAANTEHLKRAYLPPFASGLLCFAPKLPKMESELSKLIGLLDRFYFYFDDSAVSLVKRTIQCASIYGNHNLDPLISKLCEQQGRDTACVNWVTHNQEENKTLNQLSFIQQCFRENEFELYCQPYRALSDNTQNAHFEILLRLKPKQGELMSPAEFFPLINEFGLEKELDKWVIENTFKALKNHIEDWDSIGRCAINLTAKALNSQGLAEDIQTEAELHQIPMNKLCFEITESDALRNEPIAIHNLNRLRKAGSTIALDDFGTGYASFDYLRRLPLDVLKVDGSFVKNIVDSENDRIIVQAISQVACSMQLVTVAEFVESEDHIDTLKALNIQFAQGFGVARPLPLSDHLTMLSNKA</sequence>
<dbReference type="PANTHER" id="PTHR33121:SF23">
    <property type="entry name" value="CYCLIC DI-GMP PHOSPHODIESTERASE PDEB"/>
    <property type="match status" value="1"/>
</dbReference>
<feature type="transmembrane region" description="Helical" evidence="1">
    <location>
        <begin position="165"/>
        <end position="193"/>
    </location>
</feature>
<feature type="transmembrane region" description="Helical" evidence="1">
    <location>
        <begin position="92"/>
        <end position="117"/>
    </location>
</feature>
<dbReference type="InterPro" id="IPR035919">
    <property type="entry name" value="EAL_sf"/>
</dbReference>
<dbReference type="Pfam" id="PF00563">
    <property type="entry name" value="EAL"/>
    <property type="match status" value="1"/>
</dbReference>
<organism evidence="3 4">
    <name type="scientific">Vibrio owensii CAIM 1854 = LMG 25443</name>
    <dbReference type="NCBI Taxonomy" id="1229493"/>
    <lineage>
        <taxon>Bacteria</taxon>
        <taxon>Pseudomonadati</taxon>
        <taxon>Pseudomonadota</taxon>
        <taxon>Gammaproteobacteria</taxon>
        <taxon>Vibrionales</taxon>
        <taxon>Vibrionaceae</taxon>
        <taxon>Vibrio</taxon>
    </lineage>
</organism>
<dbReference type="AlphaFoldDB" id="A0A0C1Z484"/>
<feature type="transmembrane region" description="Helical" evidence="1">
    <location>
        <begin position="20"/>
        <end position="47"/>
    </location>
</feature>
<feature type="transmembrane region" description="Helical" evidence="1">
    <location>
        <begin position="214"/>
        <end position="231"/>
    </location>
</feature>
<feature type="transmembrane region" description="Helical" evidence="1">
    <location>
        <begin position="262"/>
        <end position="279"/>
    </location>
</feature>
<keyword evidence="1" id="KW-0812">Transmembrane</keyword>
<proteinExistence type="predicted"/>
<keyword evidence="1" id="KW-0472">Membrane</keyword>
<feature type="transmembrane region" description="Helical" evidence="1">
    <location>
        <begin position="291"/>
        <end position="310"/>
    </location>
</feature>
<feature type="domain" description="EAL" evidence="2">
    <location>
        <begin position="483"/>
        <end position="738"/>
    </location>
</feature>
<accession>A0A0C1Z484</accession>
<evidence type="ECO:0000313" key="4">
    <source>
        <dbReference type="Proteomes" id="UP000031586"/>
    </source>
</evidence>
<dbReference type="SUPFAM" id="SSF141868">
    <property type="entry name" value="EAL domain-like"/>
    <property type="match status" value="1"/>
</dbReference>
<name>A0A0C1Z484_9VIBR</name>